<feature type="binding site" evidence="9">
    <location>
        <position position="96"/>
    </location>
    <ligand>
        <name>Mg(2+)</name>
        <dbReference type="ChEBI" id="CHEBI:18420"/>
        <label>1</label>
    </ligand>
</feature>
<feature type="binding site" evidence="9">
    <location>
        <position position="221"/>
    </location>
    <ligand>
        <name>Mg(2+)</name>
        <dbReference type="ChEBI" id="CHEBI:18420"/>
        <label>2</label>
    </ligand>
</feature>
<comment type="function">
    <text evidence="9">Converts adenosine-3',5'-bisphosphate (PAP) to AMP.</text>
</comment>
<evidence type="ECO:0000256" key="6">
    <source>
        <dbReference type="ARBA" id="ARBA00022801"/>
    </source>
</evidence>
<comment type="cofactor">
    <cofactor evidence="9 10">
        <name>Mg(2+)</name>
        <dbReference type="ChEBI" id="CHEBI:18420"/>
    </cofactor>
</comment>
<dbReference type="GO" id="GO:0046854">
    <property type="term" value="P:phosphatidylinositol phosphate biosynthetic process"/>
    <property type="evidence" value="ECO:0007669"/>
    <property type="project" value="InterPro"/>
</dbReference>
<keyword evidence="4" id="KW-0997">Cell inner membrane</keyword>
<organism evidence="11 12">
    <name type="scientific">Mucilaginibacter mallensis</name>
    <dbReference type="NCBI Taxonomy" id="652787"/>
    <lineage>
        <taxon>Bacteria</taxon>
        <taxon>Pseudomonadati</taxon>
        <taxon>Bacteroidota</taxon>
        <taxon>Sphingobacteriia</taxon>
        <taxon>Sphingobacteriales</taxon>
        <taxon>Sphingobacteriaceae</taxon>
        <taxon>Mucilaginibacter</taxon>
    </lineage>
</organism>
<feature type="binding site" evidence="9">
    <location>
        <position position="98"/>
    </location>
    <ligand>
        <name>Mg(2+)</name>
        <dbReference type="ChEBI" id="CHEBI:18420"/>
        <label>1</label>
    </ligand>
</feature>
<dbReference type="Pfam" id="PF00459">
    <property type="entry name" value="Inositol_P"/>
    <property type="match status" value="1"/>
</dbReference>
<evidence type="ECO:0000256" key="2">
    <source>
        <dbReference type="ARBA" id="ARBA00005289"/>
    </source>
</evidence>
<dbReference type="AlphaFoldDB" id="A0A1H1ZEP2"/>
<keyword evidence="8 9" id="KW-0472">Membrane</keyword>
<name>A0A1H1ZEP2_MUCMA</name>
<keyword evidence="5 9" id="KW-0479">Metal-binding</keyword>
<dbReference type="GO" id="GO:0005886">
    <property type="term" value="C:plasma membrane"/>
    <property type="evidence" value="ECO:0007669"/>
    <property type="project" value="UniProtKB-SubCell"/>
</dbReference>
<dbReference type="Proteomes" id="UP000199679">
    <property type="component" value="Chromosome I"/>
</dbReference>
<dbReference type="RefSeq" id="WP_091374577.1">
    <property type="nucleotide sequence ID" value="NZ_LT629740.1"/>
</dbReference>
<dbReference type="Gene3D" id="3.30.540.10">
    <property type="entry name" value="Fructose-1,6-Bisphosphatase, subunit A, domain 1"/>
    <property type="match status" value="1"/>
</dbReference>
<evidence type="ECO:0000256" key="8">
    <source>
        <dbReference type="ARBA" id="ARBA00023136"/>
    </source>
</evidence>
<dbReference type="HAMAP" id="MF_02095">
    <property type="entry name" value="CysQ"/>
    <property type="match status" value="1"/>
</dbReference>
<comment type="similarity">
    <text evidence="2 9">Belongs to the inositol monophosphatase superfamily. CysQ family.</text>
</comment>
<dbReference type="InterPro" id="IPR020583">
    <property type="entry name" value="Inositol_monoP_metal-BS"/>
</dbReference>
<dbReference type="STRING" id="652787.SAMN05216490_3066"/>
<evidence type="ECO:0000256" key="7">
    <source>
        <dbReference type="ARBA" id="ARBA00022842"/>
    </source>
</evidence>
<evidence type="ECO:0000256" key="9">
    <source>
        <dbReference type="HAMAP-Rule" id="MF_02095"/>
    </source>
</evidence>
<keyword evidence="12" id="KW-1185">Reference proteome</keyword>
<keyword evidence="3 9" id="KW-1003">Cell membrane</keyword>
<comment type="subcellular location">
    <subcellularLocation>
        <location evidence="9">Cell membrane</location>
        <topology evidence="9">Peripheral membrane protein</topology>
        <orientation evidence="9">Cytoplasmic side</orientation>
    </subcellularLocation>
</comment>
<dbReference type="PROSITE" id="PS00629">
    <property type="entry name" value="IMP_1"/>
    <property type="match status" value="1"/>
</dbReference>
<dbReference type="EMBL" id="LT629740">
    <property type="protein sequence ID" value="SDT31676.1"/>
    <property type="molecule type" value="Genomic_DNA"/>
</dbReference>
<feature type="binding site" evidence="9">
    <location>
        <begin position="98"/>
        <end position="101"/>
    </location>
    <ligand>
        <name>substrate</name>
    </ligand>
</feature>
<dbReference type="InterPro" id="IPR006240">
    <property type="entry name" value="CysQ"/>
</dbReference>
<comment type="catalytic activity">
    <reaction evidence="1 9">
        <text>adenosine 3',5'-bisphosphate + H2O = AMP + phosphate</text>
        <dbReference type="Rhea" id="RHEA:10040"/>
        <dbReference type="ChEBI" id="CHEBI:15377"/>
        <dbReference type="ChEBI" id="CHEBI:43474"/>
        <dbReference type="ChEBI" id="CHEBI:58343"/>
        <dbReference type="ChEBI" id="CHEBI:456215"/>
        <dbReference type="EC" id="3.1.3.7"/>
    </reaction>
</comment>
<dbReference type="EC" id="3.1.3.7" evidence="9"/>
<dbReference type="SUPFAM" id="SSF56655">
    <property type="entry name" value="Carbohydrate phosphatase"/>
    <property type="match status" value="1"/>
</dbReference>
<dbReference type="Gene3D" id="3.40.190.80">
    <property type="match status" value="1"/>
</dbReference>
<protein>
    <recommendedName>
        <fullName evidence="9">3'(2'),5'-bisphosphate nucleotidase CysQ</fullName>
        <ecNumber evidence="9">3.1.3.7</ecNumber>
    </recommendedName>
    <alternativeName>
        <fullName evidence="9">3'(2'),5-bisphosphonucleoside 3'(2')-phosphohydrolase</fullName>
    </alternativeName>
    <alternativeName>
        <fullName evidence="9">3'-phosphoadenosine 5'-phosphate phosphatase</fullName>
        <shortName evidence="9">PAP phosphatase</shortName>
    </alternativeName>
</protein>
<dbReference type="CDD" id="cd01638">
    <property type="entry name" value="CysQ"/>
    <property type="match status" value="1"/>
</dbReference>
<dbReference type="GO" id="GO:0050427">
    <property type="term" value="P:3'-phosphoadenosine 5'-phosphosulfate metabolic process"/>
    <property type="evidence" value="ECO:0007669"/>
    <property type="project" value="TreeGrafter"/>
</dbReference>
<dbReference type="PANTHER" id="PTHR43028:SF5">
    <property type="entry name" value="3'(2'),5'-BISPHOSPHATE NUCLEOTIDASE 1"/>
    <property type="match status" value="1"/>
</dbReference>
<accession>A0A1H1ZEP2</accession>
<feature type="binding site" evidence="10">
    <location>
        <position position="76"/>
    </location>
    <ligand>
        <name>Mg(2+)</name>
        <dbReference type="ChEBI" id="CHEBI:18420"/>
        <label>1</label>
        <note>catalytic</note>
    </ligand>
</feature>
<keyword evidence="6 9" id="KW-0378">Hydrolase</keyword>
<evidence type="ECO:0000313" key="11">
    <source>
        <dbReference type="EMBL" id="SDT31676.1"/>
    </source>
</evidence>
<sequence length="266" mass="29064">MIFNINNDHKIDIDKLLAIAKQAGAGILKVYNDDPENSSVTYKADESPLTLADSVSHQIIAAGLAALTPEIPLLSEEGKNIPYEERKAWDYYWCVDPLDGTKEFIKRNGEFTVNIALIYKDKPVLGVIYVPVTGIMYFGGSKIGSWKIAADGGVKHLFLSPKIDNWTAVGSRTHSSDEEAALLAKYNVTNIISAGSSLKFCMIAEGSAQVYYRHGPTMEWDTAAGHAIAIYSGAYMAMPNGEPFVYNKPSLLNSSFICSISRVIAE</sequence>
<feature type="binding site" evidence="10">
    <location>
        <position position="99"/>
    </location>
    <ligand>
        <name>Mg(2+)</name>
        <dbReference type="ChEBI" id="CHEBI:18420"/>
        <label>1</label>
        <note>catalytic</note>
    </ligand>
</feature>
<feature type="binding site" evidence="10">
    <location>
        <position position="98"/>
    </location>
    <ligand>
        <name>Mg(2+)</name>
        <dbReference type="ChEBI" id="CHEBI:18420"/>
        <label>1</label>
        <note>catalytic</note>
    </ligand>
</feature>
<dbReference type="PROSITE" id="PS00630">
    <property type="entry name" value="IMP_2"/>
    <property type="match status" value="1"/>
</dbReference>
<evidence type="ECO:0000256" key="10">
    <source>
        <dbReference type="PIRSR" id="PIRSR600760-2"/>
    </source>
</evidence>
<evidence type="ECO:0000313" key="12">
    <source>
        <dbReference type="Proteomes" id="UP000199679"/>
    </source>
</evidence>
<feature type="binding site" evidence="9">
    <location>
        <position position="99"/>
    </location>
    <ligand>
        <name>Mg(2+)</name>
        <dbReference type="ChEBI" id="CHEBI:18420"/>
        <label>2</label>
    </ligand>
</feature>
<proteinExistence type="inferred from homology"/>
<evidence type="ECO:0000256" key="5">
    <source>
        <dbReference type="ARBA" id="ARBA00022723"/>
    </source>
</evidence>
<dbReference type="GO" id="GO:0000287">
    <property type="term" value="F:magnesium ion binding"/>
    <property type="evidence" value="ECO:0007669"/>
    <property type="project" value="UniProtKB-UniRule"/>
</dbReference>
<dbReference type="InterPro" id="IPR020550">
    <property type="entry name" value="Inositol_monophosphatase_CS"/>
</dbReference>
<dbReference type="PANTHER" id="PTHR43028">
    <property type="entry name" value="3'(2'),5'-BISPHOSPHATE NUCLEOTIDASE 1"/>
    <property type="match status" value="1"/>
</dbReference>
<feature type="binding site" evidence="10">
    <location>
        <position position="96"/>
    </location>
    <ligand>
        <name>Mg(2+)</name>
        <dbReference type="ChEBI" id="CHEBI:18420"/>
        <label>1</label>
        <note>catalytic</note>
    </ligand>
</feature>
<dbReference type="GO" id="GO:0000103">
    <property type="term" value="P:sulfate assimilation"/>
    <property type="evidence" value="ECO:0007669"/>
    <property type="project" value="TreeGrafter"/>
</dbReference>
<keyword evidence="7 9" id="KW-0460">Magnesium</keyword>
<feature type="binding site" evidence="10">
    <location>
        <position position="221"/>
    </location>
    <ligand>
        <name>Mg(2+)</name>
        <dbReference type="ChEBI" id="CHEBI:18420"/>
        <label>1</label>
        <note>catalytic</note>
    </ligand>
</feature>
<gene>
    <name evidence="9" type="primary">cysQ</name>
    <name evidence="11" type="ORF">SAMN05216490_3066</name>
</gene>
<feature type="binding site" evidence="9">
    <location>
        <position position="76"/>
    </location>
    <ligand>
        <name>substrate</name>
    </ligand>
</feature>
<feature type="binding site" evidence="9">
    <location>
        <position position="76"/>
    </location>
    <ligand>
        <name>Mg(2+)</name>
        <dbReference type="ChEBI" id="CHEBI:18420"/>
        <label>1</label>
    </ligand>
</feature>
<reference evidence="11 12" key="1">
    <citation type="submission" date="2016-10" db="EMBL/GenBank/DDBJ databases">
        <authorList>
            <person name="de Groot N.N."/>
        </authorList>
    </citation>
    <scope>NUCLEOTIDE SEQUENCE [LARGE SCALE GENOMIC DNA]</scope>
    <source>
        <strain evidence="11 12">MP1X4</strain>
    </source>
</reference>
<dbReference type="OrthoDB" id="9772456at2"/>
<feature type="binding site" evidence="9">
    <location>
        <position position="221"/>
    </location>
    <ligand>
        <name>substrate</name>
    </ligand>
</feature>
<dbReference type="InterPro" id="IPR000760">
    <property type="entry name" value="Inositol_monophosphatase-like"/>
</dbReference>
<dbReference type="PRINTS" id="PR00377">
    <property type="entry name" value="IMPHPHTASES"/>
</dbReference>
<dbReference type="NCBIfam" id="TIGR01331">
    <property type="entry name" value="bisphos_cysQ"/>
    <property type="match status" value="1"/>
</dbReference>
<dbReference type="InterPro" id="IPR050725">
    <property type="entry name" value="CysQ/Inositol_MonoPase"/>
</dbReference>
<evidence type="ECO:0000256" key="3">
    <source>
        <dbReference type="ARBA" id="ARBA00022475"/>
    </source>
</evidence>
<evidence type="ECO:0000256" key="1">
    <source>
        <dbReference type="ARBA" id="ARBA00001625"/>
    </source>
</evidence>
<evidence type="ECO:0000256" key="4">
    <source>
        <dbReference type="ARBA" id="ARBA00022519"/>
    </source>
</evidence>
<dbReference type="GO" id="GO:0008441">
    <property type="term" value="F:3'(2'),5'-bisphosphate nucleotidase activity"/>
    <property type="evidence" value="ECO:0007669"/>
    <property type="project" value="UniProtKB-UniRule"/>
</dbReference>
<feature type="binding site" evidence="9">
    <location>
        <position position="96"/>
    </location>
    <ligand>
        <name>Mg(2+)</name>
        <dbReference type="ChEBI" id="CHEBI:18420"/>
        <label>2</label>
    </ligand>
</feature>